<organism evidence="1">
    <name type="scientific">Klebsiella phage FKP3</name>
    <dbReference type="NCBI Taxonomy" id="3231233"/>
    <lineage>
        <taxon>Viruses</taxon>
        <taxon>Duplodnaviria</taxon>
        <taxon>Heunggongvirae</taxon>
        <taxon>Uroviricota</taxon>
        <taxon>Caudoviricetes</taxon>
        <taxon>Stephanstirmvirinae</taxon>
        <taxon>Justusliebigvirus</taxon>
    </lineage>
</organism>
<protein>
    <submittedName>
        <fullName evidence="1">Uncharacterized protein</fullName>
    </submittedName>
</protein>
<proteinExistence type="predicted"/>
<name>A0AAU8HZS7_9CAUD</name>
<accession>A0AAU8HZS7</accession>
<evidence type="ECO:0000313" key="1">
    <source>
        <dbReference type="EMBL" id="XCI77945.1"/>
    </source>
</evidence>
<sequence length="73" mass="8091">MVTFAIISLVAGNVFINDTFPADDSKPGEISTAYADCKAAERMLSPCLLMSEREDGKIVFTNVETWYQLVVEK</sequence>
<reference evidence="1" key="1">
    <citation type="submission" date="2024-06" db="EMBL/GenBank/DDBJ databases">
        <title>High activity and specificity of bacteriophage cocktails against carbapenem-resistant Klebsiella pneumoniae belonging to high-risk clones CG258 and ST307.</title>
        <authorList>
            <person name="Jimenez Quiceno J."/>
            <person name="Salazar Ospina L."/>
            <person name="Tellez Carrasquilla S."/>
        </authorList>
    </citation>
    <scope>NUCLEOTIDE SEQUENCE</scope>
</reference>
<dbReference type="EMBL" id="PP895363">
    <property type="protein sequence ID" value="XCI77945.1"/>
    <property type="molecule type" value="Genomic_DNA"/>
</dbReference>